<keyword evidence="2" id="KW-1185">Reference proteome</keyword>
<name>A0AAD5WIU5_PARTN</name>
<sequence>MDCKRSLRIASLGMNVGALKLVTDDGAPRLAKKRLENIRIAVMVTSETKSKWICRVAIQVIIAP</sequence>
<protein>
    <submittedName>
        <fullName evidence="1">Uncharacterized protein</fullName>
    </submittedName>
</protein>
<accession>A0AAD5WIU5</accession>
<proteinExistence type="predicted"/>
<reference evidence="1" key="1">
    <citation type="submission" date="2021-06" db="EMBL/GenBank/DDBJ databases">
        <title>Parelaphostrongylus tenuis whole genome reference sequence.</title>
        <authorList>
            <person name="Garwood T.J."/>
            <person name="Larsen P.A."/>
            <person name="Fountain-Jones N.M."/>
            <person name="Garbe J.R."/>
            <person name="Macchietto M.G."/>
            <person name="Kania S.A."/>
            <person name="Gerhold R.W."/>
            <person name="Richards J.E."/>
            <person name="Wolf T.M."/>
        </authorList>
    </citation>
    <scope>NUCLEOTIDE SEQUENCE</scope>
    <source>
        <strain evidence="1">MNPRO001-30</strain>
        <tissue evidence="1">Meninges</tissue>
    </source>
</reference>
<dbReference type="EMBL" id="JAHQIW010006994">
    <property type="protein sequence ID" value="KAJ1371526.1"/>
    <property type="molecule type" value="Genomic_DNA"/>
</dbReference>
<comment type="caution">
    <text evidence="1">The sequence shown here is derived from an EMBL/GenBank/DDBJ whole genome shotgun (WGS) entry which is preliminary data.</text>
</comment>
<dbReference type="AlphaFoldDB" id="A0AAD5WIU5"/>
<evidence type="ECO:0000313" key="1">
    <source>
        <dbReference type="EMBL" id="KAJ1371526.1"/>
    </source>
</evidence>
<organism evidence="1 2">
    <name type="scientific">Parelaphostrongylus tenuis</name>
    <name type="common">Meningeal worm</name>
    <dbReference type="NCBI Taxonomy" id="148309"/>
    <lineage>
        <taxon>Eukaryota</taxon>
        <taxon>Metazoa</taxon>
        <taxon>Ecdysozoa</taxon>
        <taxon>Nematoda</taxon>
        <taxon>Chromadorea</taxon>
        <taxon>Rhabditida</taxon>
        <taxon>Rhabditina</taxon>
        <taxon>Rhabditomorpha</taxon>
        <taxon>Strongyloidea</taxon>
        <taxon>Metastrongylidae</taxon>
        <taxon>Parelaphostrongylus</taxon>
    </lineage>
</organism>
<gene>
    <name evidence="1" type="ORF">KIN20_033492</name>
</gene>
<dbReference type="Proteomes" id="UP001196413">
    <property type="component" value="Unassembled WGS sequence"/>
</dbReference>
<evidence type="ECO:0000313" key="2">
    <source>
        <dbReference type="Proteomes" id="UP001196413"/>
    </source>
</evidence>